<feature type="domain" description="Potassium channel" evidence="2">
    <location>
        <begin position="74"/>
        <end position="153"/>
    </location>
</feature>
<sequence>MVLLLLGGLLVLFICYDIIQTTLAASNSGPLTTRLAEGSWYLLLCLHRRYHLPRLLQAAGPWITMGLFLTWVLVLWLGWWLVFCGEAYAVVGSSTGEPAGWVERAYYVGYTLTTLGYGDLVPGKALWQMLSVVAAANGLLLFTLAVTYVLSIVSAVTQKKTLALSLHSMGGTPQAMLENTRGEGSYAALAEKAEQLSGMIISVGQQHLSFPILHYYHDTVQDRSLPLALARFHQALSVTYLCCPDVPASVRLKLGMAMYAMESYLNVLSGFVSPAETRPEIPTAALASMSECGRDEAGVRTCLSELDAQRYLRAYIEKDGWRWAQVWNLQ</sequence>
<keyword evidence="1" id="KW-0812">Transmembrane</keyword>
<dbReference type="Pfam" id="PF07885">
    <property type="entry name" value="Ion_trans_2"/>
    <property type="match status" value="1"/>
</dbReference>
<proteinExistence type="predicted"/>
<dbReference type="Proteomes" id="UP000219023">
    <property type="component" value="Unassembled WGS sequence"/>
</dbReference>
<evidence type="ECO:0000313" key="3">
    <source>
        <dbReference type="EMBL" id="SOC58310.1"/>
    </source>
</evidence>
<gene>
    <name evidence="3" type="ORF">SAMN05421509_11712</name>
</gene>
<evidence type="ECO:0000256" key="1">
    <source>
        <dbReference type="SAM" id="Phobius"/>
    </source>
</evidence>
<reference evidence="3 4" key="1">
    <citation type="submission" date="2017-08" db="EMBL/GenBank/DDBJ databases">
        <authorList>
            <person name="de Groot N.N."/>
        </authorList>
    </citation>
    <scope>NUCLEOTIDE SEQUENCE [LARGE SCALE GENOMIC DNA]</scope>
    <source>
        <strain evidence="3 4">USBA 855</strain>
    </source>
</reference>
<feature type="transmembrane region" description="Helical" evidence="1">
    <location>
        <begin position="125"/>
        <end position="150"/>
    </location>
</feature>
<keyword evidence="1" id="KW-0472">Membrane</keyword>
<keyword evidence="1" id="KW-1133">Transmembrane helix</keyword>
<dbReference type="InterPro" id="IPR013099">
    <property type="entry name" value="K_chnl_dom"/>
</dbReference>
<protein>
    <submittedName>
        <fullName evidence="3">Ion channel</fullName>
    </submittedName>
</protein>
<accession>A0A285VW44</accession>
<evidence type="ECO:0000259" key="2">
    <source>
        <dbReference type="Pfam" id="PF07885"/>
    </source>
</evidence>
<dbReference type="SUPFAM" id="SSF81324">
    <property type="entry name" value="Voltage-gated potassium channels"/>
    <property type="match status" value="1"/>
</dbReference>
<dbReference type="Gene3D" id="1.10.287.70">
    <property type="match status" value="1"/>
</dbReference>
<organism evidence="3 4">
    <name type="scientific">Chromohalobacter canadensis</name>
    <dbReference type="NCBI Taxonomy" id="141389"/>
    <lineage>
        <taxon>Bacteria</taxon>
        <taxon>Pseudomonadati</taxon>
        <taxon>Pseudomonadota</taxon>
        <taxon>Gammaproteobacteria</taxon>
        <taxon>Oceanospirillales</taxon>
        <taxon>Halomonadaceae</taxon>
        <taxon>Chromohalobacter</taxon>
    </lineage>
</organism>
<feature type="transmembrane region" description="Helical" evidence="1">
    <location>
        <begin position="62"/>
        <end position="82"/>
    </location>
</feature>
<dbReference type="AlphaFoldDB" id="A0A285VW44"/>
<evidence type="ECO:0000313" key="4">
    <source>
        <dbReference type="Proteomes" id="UP000219023"/>
    </source>
</evidence>
<name>A0A285VW44_9GAMM</name>
<dbReference type="EMBL" id="OBQJ01000017">
    <property type="protein sequence ID" value="SOC58310.1"/>
    <property type="molecule type" value="Genomic_DNA"/>
</dbReference>